<dbReference type="InterPro" id="IPR000801">
    <property type="entry name" value="Esterase-like"/>
</dbReference>
<protein>
    <submittedName>
        <fullName evidence="1">Endo-1,4-beta-xylanase Y</fullName>
        <ecNumber evidence="1">3.2.1.8</ecNumber>
    </submittedName>
</protein>
<dbReference type="GO" id="GO:0031176">
    <property type="term" value="F:endo-1,4-beta-xylanase activity"/>
    <property type="evidence" value="ECO:0007669"/>
    <property type="project" value="UniProtKB-EC"/>
</dbReference>
<dbReference type="SUPFAM" id="SSF53474">
    <property type="entry name" value="alpha/beta-Hydrolases"/>
    <property type="match status" value="1"/>
</dbReference>
<dbReference type="AlphaFoldDB" id="A0A174LTB1"/>
<dbReference type="PANTHER" id="PTHR48098">
    <property type="entry name" value="ENTEROCHELIN ESTERASE-RELATED"/>
    <property type="match status" value="1"/>
</dbReference>
<dbReference type="GO" id="GO:0016747">
    <property type="term" value="F:acyltransferase activity, transferring groups other than amino-acyl groups"/>
    <property type="evidence" value="ECO:0007669"/>
    <property type="project" value="TreeGrafter"/>
</dbReference>
<keyword evidence="1" id="KW-0378">Hydrolase</keyword>
<dbReference type="OrthoDB" id="9777383at2"/>
<sequence length="290" mass="33855">MEKYTYHDVNRRGTIKRIEYLTTNQEGESREKYANLYLPYGYDEMDWSKKYNILYVMHGGGGNPDAWLDCCKIKNMLDYVIDSKKIDPLIVVFPSFYKEKTGRTGEPVREVERGHVQFFQTELLEDLLPAVEGACNTYADDITKEAFRASRMHRGFCGFSMGAATTWYAFTRNMDYFAYYVPLSGDCWEVEGQGGLTKPEETADLLHEHADRSGYGTDEYFIYTATGTKDIAYEALNNQVNAMRRYPDTFVEDEDLHKGNFHYLLAEDEVHAYEAVYHYLYHFLPYLFER</sequence>
<dbReference type="Gene3D" id="3.40.50.1820">
    <property type="entry name" value="alpha/beta hydrolase"/>
    <property type="match status" value="1"/>
</dbReference>
<keyword evidence="1" id="KW-0119">Carbohydrate metabolism</keyword>
<name>A0A174LTB1_9FIRM</name>
<evidence type="ECO:0000313" key="2">
    <source>
        <dbReference type="Proteomes" id="UP000095544"/>
    </source>
</evidence>
<dbReference type="Pfam" id="PF00756">
    <property type="entry name" value="Esterase"/>
    <property type="match status" value="1"/>
</dbReference>
<dbReference type="InterPro" id="IPR050583">
    <property type="entry name" value="Mycobacterial_A85_antigen"/>
</dbReference>
<dbReference type="EMBL" id="CYZU01000072">
    <property type="protein sequence ID" value="CUP25867.1"/>
    <property type="molecule type" value="Genomic_DNA"/>
</dbReference>
<keyword evidence="1" id="KW-0326">Glycosidase</keyword>
<proteinExistence type="predicted"/>
<dbReference type="EC" id="3.2.1.8" evidence="1"/>
<keyword evidence="1" id="KW-0624">Polysaccharide degradation</keyword>
<evidence type="ECO:0000313" key="1">
    <source>
        <dbReference type="EMBL" id="CUP25867.1"/>
    </source>
</evidence>
<reference evidence="1 2" key="1">
    <citation type="submission" date="2015-09" db="EMBL/GenBank/DDBJ databases">
        <authorList>
            <consortium name="Pathogen Informatics"/>
        </authorList>
    </citation>
    <scope>NUCLEOTIDE SEQUENCE [LARGE SCALE GENOMIC DNA]</scope>
    <source>
        <strain evidence="1 2">2789STDY5834876</strain>
    </source>
</reference>
<keyword evidence="1" id="KW-0858">Xylan degradation</keyword>
<dbReference type="InterPro" id="IPR029058">
    <property type="entry name" value="AB_hydrolase_fold"/>
</dbReference>
<organism evidence="1 2">
    <name type="scientific">Faecalicatena contorta</name>
    <dbReference type="NCBI Taxonomy" id="39482"/>
    <lineage>
        <taxon>Bacteria</taxon>
        <taxon>Bacillati</taxon>
        <taxon>Bacillota</taxon>
        <taxon>Clostridia</taxon>
        <taxon>Lachnospirales</taxon>
        <taxon>Lachnospiraceae</taxon>
        <taxon>Faecalicatena</taxon>
    </lineage>
</organism>
<dbReference type="GO" id="GO:0045493">
    <property type="term" value="P:xylan catabolic process"/>
    <property type="evidence" value="ECO:0007669"/>
    <property type="project" value="UniProtKB-KW"/>
</dbReference>
<dbReference type="STRING" id="39482.ERS852491_04676"/>
<gene>
    <name evidence="1" type="primary">xynY</name>
    <name evidence="1" type="ORF">ERS852491_04676</name>
</gene>
<dbReference type="RefSeq" id="WP_055155126.1">
    <property type="nucleotide sequence ID" value="NZ_CYZU01000072.1"/>
</dbReference>
<dbReference type="PANTHER" id="PTHR48098:SF1">
    <property type="entry name" value="DIACYLGLYCEROL ACYLTRANSFERASE_MYCOLYLTRANSFERASE AG85A"/>
    <property type="match status" value="1"/>
</dbReference>
<dbReference type="Proteomes" id="UP000095544">
    <property type="component" value="Unassembled WGS sequence"/>
</dbReference>
<accession>A0A174LTB1</accession>